<dbReference type="SUPFAM" id="SSF53850">
    <property type="entry name" value="Periplasmic binding protein-like II"/>
    <property type="match status" value="1"/>
</dbReference>
<proteinExistence type="inferred from homology"/>
<name>A0A645EKI0_9ZZZZ</name>
<dbReference type="PANTHER" id="PTHR30346:SF0">
    <property type="entry name" value="HCA OPERON TRANSCRIPTIONAL ACTIVATOR HCAR"/>
    <property type="match status" value="1"/>
</dbReference>
<dbReference type="EMBL" id="VSSQ01048475">
    <property type="protein sequence ID" value="MPN02518.1"/>
    <property type="molecule type" value="Genomic_DNA"/>
</dbReference>
<dbReference type="Pfam" id="PF03466">
    <property type="entry name" value="LysR_substrate"/>
    <property type="match status" value="1"/>
</dbReference>
<evidence type="ECO:0000259" key="5">
    <source>
        <dbReference type="Pfam" id="PF03466"/>
    </source>
</evidence>
<protein>
    <recommendedName>
        <fullName evidence="5">LysR substrate-binding domain-containing protein</fullName>
    </recommendedName>
</protein>
<reference evidence="6" key="1">
    <citation type="submission" date="2019-08" db="EMBL/GenBank/DDBJ databases">
        <authorList>
            <person name="Kucharzyk K."/>
            <person name="Murdoch R.W."/>
            <person name="Higgins S."/>
            <person name="Loffler F."/>
        </authorList>
    </citation>
    <scope>NUCLEOTIDE SEQUENCE</scope>
</reference>
<keyword evidence="3" id="KW-0238">DNA-binding</keyword>
<evidence type="ECO:0000313" key="6">
    <source>
        <dbReference type="EMBL" id="MPN02518.1"/>
    </source>
</evidence>
<dbReference type="Gene3D" id="3.40.190.290">
    <property type="match status" value="1"/>
</dbReference>
<keyword evidence="2" id="KW-0805">Transcription regulation</keyword>
<evidence type="ECO:0000256" key="4">
    <source>
        <dbReference type="ARBA" id="ARBA00023163"/>
    </source>
</evidence>
<comment type="caution">
    <text evidence="6">The sequence shown here is derived from an EMBL/GenBank/DDBJ whole genome shotgun (WGS) entry which is preliminary data.</text>
</comment>
<gene>
    <name evidence="6" type="ORF">SDC9_149734</name>
</gene>
<comment type="similarity">
    <text evidence="1">Belongs to the LysR transcriptional regulatory family.</text>
</comment>
<dbReference type="InterPro" id="IPR005119">
    <property type="entry name" value="LysR_subst-bd"/>
</dbReference>
<dbReference type="PANTHER" id="PTHR30346">
    <property type="entry name" value="TRANSCRIPTIONAL DUAL REGULATOR HCAR-RELATED"/>
    <property type="match status" value="1"/>
</dbReference>
<dbReference type="CDD" id="cd05466">
    <property type="entry name" value="PBP2_LTTR_substrate"/>
    <property type="match status" value="1"/>
</dbReference>
<dbReference type="AlphaFoldDB" id="A0A645EKI0"/>
<evidence type="ECO:0000256" key="1">
    <source>
        <dbReference type="ARBA" id="ARBA00009437"/>
    </source>
</evidence>
<dbReference type="GO" id="GO:0003677">
    <property type="term" value="F:DNA binding"/>
    <property type="evidence" value="ECO:0007669"/>
    <property type="project" value="UniProtKB-KW"/>
</dbReference>
<evidence type="ECO:0000256" key="3">
    <source>
        <dbReference type="ARBA" id="ARBA00023125"/>
    </source>
</evidence>
<sequence length="167" mass="18967">MLQKGTIDAAFSTYADKEQLAEETDSYPLVWDKLVLVTSAHHPFAARKKINLIEAKDEEFIMPPKSSGAYIEMMGFCHSLGFEPKTKYHSTSNLTRFGLIAEGLGISFASSTVAVSYMVHNISIVEFEPRIPRTLSLWAFRAKQTPQISNFIEFCQRWAETRRAHFV</sequence>
<accession>A0A645EKI0</accession>
<dbReference type="GO" id="GO:0032993">
    <property type="term" value="C:protein-DNA complex"/>
    <property type="evidence" value="ECO:0007669"/>
    <property type="project" value="TreeGrafter"/>
</dbReference>
<organism evidence="6">
    <name type="scientific">bioreactor metagenome</name>
    <dbReference type="NCBI Taxonomy" id="1076179"/>
    <lineage>
        <taxon>unclassified sequences</taxon>
        <taxon>metagenomes</taxon>
        <taxon>ecological metagenomes</taxon>
    </lineage>
</organism>
<keyword evidence="4" id="KW-0804">Transcription</keyword>
<feature type="domain" description="LysR substrate-binding" evidence="5">
    <location>
        <begin position="1"/>
        <end position="158"/>
    </location>
</feature>
<evidence type="ECO:0000256" key="2">
    <source>
        <dbReference type="ARBA" id="ARBA00023015"/>
    </source>
</evidence>
<dbReference type="GO" id="GO:0003700">
    <property type="term" value="F:DNA-binding transcription factor activity"/>
    <property type="evidence" value="ECO:0007669"/>
    <property type="project" value="TreeGrafter"/>
</dbReference>